<dbReference type="Gene3D" id="2.60.40.1890">
    <property type="entry name" value="PCu(A)C copper chaperone"/>
    <property type="match status" value="1"/>
</dbReference>
<dbReference type="InterPro" id="IPR058248">
    <property type="entry name" value="Lxx211020-like"/>
</dbReference>
<dbReference type="InterPro" id="IPR007410">
    <property type="entry name" value="LpqE-like"/>
</dbReference>
<organism evidence="2 3">
    <name type="scientific">Caldimonas aquatica</name>
    <dbReference type="NCBI Taxonomy" id="376175"/>
    <lineage>
        <taxon>Bacteria</taxon>
        <taxon>Pseudomonadati</taxon>
        <taxon>Pseudomonadota</taxon>
        <taxon>Betaproteobacteria</taxon>
        <taxon>Burkholderiales</taxon>
        <taxon>Sphaerotilaceae</taxon>
        <taxon>Caldimonas</taxon>
    </lineage>
</organism>
<gene>
    <name evidence="2" type="ORF">OMP39_06800</name>
</gene>
<reference evidence="2" key="1">
    <citation type="submission" date="2022-10" db="EMBL/GenBank/DDBJ databases">
        <title>Complete genome sequence of Schlegelella aquatica LMG 23380.</title>
        <authorList>
            <person name="Musilova J."/>
            <person name="Kourilova X."/>
            <person name="Bezdicek M."/>
            <person name="Hermankova K."/>
            <person name="Obruca S."/>
            <person name="Sedlar K."/>
        </authorList>
    </citation>
    <scope>NUCLEOTIDE SEQUENCE</scope>
    <source>
        <strain evidence="2">LMG 23380</strain>
    </source>
</reference>
<evidence type="ECO:0000256" key="1">
    <source>
        <dbReference type="SAM" id="SignalP"/>
    </source>
</evidence>
<protein>
    <submittedName>
        <fullName evidence="2">Copper chaperone PCu(A)C</fullName>
    </submittedName>
</protein>
<feature type="signal peptide" evidence="1">
    <location>
        <begin position="1"/>
        <end position="26"/>
    </location>
</feature>
<proteinExistence type="predicted"/>
<accession>A0ABY6MW84</accession>
<sequence>MNSSFIRPFRTLAVVLVALLATHSMAHSYRAGDIEVGHPWARPTVPGQRAGGAFLSLTNRGTSPDKLLSAASPVAASVELHTMTLEGNVMRMREVGAIDIPAGQNVKLQPGGLHIMFMGLKAPLKLGESVPMTLRFEKAGEVTVEVKVEMPQAENGAPAPGAHGDHKHQ</sequence>
<evidence type="ECO:0000313" key="2">
    <source>
        <dbReference type="EMBL" id="UZD56270.1"/>
    </source>
</evidence>
<evidence type="ECO:0000313" key="3">
    <source>
        <dbReference type="Proteomes" id="UP001163266"/>
    </source>
</evidence>
<dbReference type="PANTHER" id="PTHR36302:SF1">
    <property type="entry name" value="COPPER CHAPERONE PCU(A)C"/>
    <property type="match status" value="1"/>
</dbReference>
<dbReference type="Pfam" id="PF04314">
    <property type="entry name" value="PCuAC"/>
    <property type="match status" value="1"/>
</dbReference>
<keyword evidence="3" id="KW-1185">Reference proteome</keyword>
<dbReference type="InterPro" id="IPR036182">
    <property type="entry name" value="PCuAC_sf"/>
</dbReference>
<name>A0ABY6MW84_9BURK</name>
<keyword evidence="1" id="KW-0732">Signal</keyword>
<feature type="chain" id="PRO_5045386599" evidence="1">
    <location>
        <begin position="27"/>
        <end position="169"/>
    </location>
</feature>
<dbReference type="Proteomes" id="UP001163266">
    <property type="component" value="Chromosome"/>
</dbReference>
<dbReference type="PANTHER" id="PTHR36302">
    <property type="entry name" value="BLR7088 PROTEIN"/>
    <property type="match status" value="1"/>
</dbReference>
<dbReference type="SUPFAM" id="SSF110087">
    <property type="entry name" value="DR1885-like metal-binding protein"/>
    <property type="match status" value="1"/>
</dbReference>
<dbReference type="EMBL" id="CP110257">
    <property type="protein sequence ID" value="UZD56270.1"/>
    <property type="molecule type" value="Genomic_DNA"/>
</dbReference>
<dbReference type="RefSeq" id="WP_264894193.1">
    <property type="nucleotide sequence ID" value="NZ_CP110257.1"/>
</dbReference>